<gene>
    <name evidence="4" type="primary">Cre-cutl-21</name>
    <name evidence="4" type="ORF">CRE_17205</name>
    <name evidence="5" type="ORF">GCK72_022246</name>
</gene>
<evidence type="ECO:0000256" key="1">
    <source>
        <dbReference type="SAM" id="MobiDB-lite"/>
    </source>
</evidence>
<dbReference type="EMBL" id="DS268431">
    <property type="protein sequence ID" value="EFO96782.1"/>
    <property type="molecule type" value="Genomic_DNA"/>
</dbReference>
<feature type="compositionally biased region" description="Basic residues" evidence="1">
    <location>
        <begin position="404"/>
        <end position="416"/>
    </location>
</feature>
<dbReference type="EMBL" id="WUAV01000006">
    <property type="protein sequence ID" value="KAF1745799.1"/>
    <property type="molecule type" value="Genomic_DNA"/>
</dbReference>
<dbReference type="Proteomes" id="UP000483820">
    <property type="component" value="Chromosome X"/>
</dbReference>
<dbReference type="KEGG" id="crq:GCK72_022246"/>
<dbReference type="CTD" id="9809860"/>
<protein>
    <submittedName>
        <fullName evidence="4">CRE-CUTL-21 protein</fullName>
    </submittedName>
</protein>
<feature type="region of interest" description="Disordered" evidence="1">
    <location>
        <begin position="463"/>
        <end position="492"/>
    </location>
</feature>
<reference evidence="4" key="1">
    <citation type="submission" date="2007-07" db="EMBL/GenBank/DDBJ databases">
        <title>PCAP assembly of the Caenorhabditis remanei genome.</title>
        <authorList>
            <consortium name="The Caenorhabditis remanei Sequencing Consortium"/>
            <person name="Wilson R.K."/>
        </authorList>
    </citation>
    <scope>NUCLEOTIDE SEQUENCE [LARGE SCALE GENOMIC DNA]</scope>
    <source>
        <strain evidence="4">PB4641</strain>
    </source>
</reference>
<feature type="transmembrane region" description="Helical" evidence="2">
    <location>
        <begin position="294"/>
        <end position="320"/>
    </location>
</feature>
<dbReference type="eggNOG" id="ENOG502S5JP">
    <property type="taxonomic scope" value="Eukaryota"/>
</dbReference>
<evidence type="ECO:0000313" key="7">
    <source>
        <dbReference type="Proteomes" id="UP000483820"/>
    </source>
</evidence>
<dbReference type="OrthoDB" id="5810112at2759"/>
<keyword evidence="2" id="KW-0472">Membrane</keyword>
<accession>E3MA25</accession>
<feature type="compositionally biased region" description="Polar residues" evidence="1">
    <location>
        <begin position="157"/>
        <end position="172"/>
    </location>
</feature>
<reference evidence="5 7" key="2">
    <citation type="submission" date="2019-12" db="EMBL/GenBank/DDBJ databases">
        <title>Chromosome-level assembly of the Caenorhabditis remanei genome.</title>
        <authorList>
            <person name="Teterina A.A."/>
            <person name="Willis J.H."/>
            <person name="Phillips P.C."/>
        </authorList>
    </citation>
    <scope>NUCLEOTIDE SEQUENCE [LARGE SCALE GENOMIC DNA]</scope>
    <source>
        <strain evidence="5 7">PX506</strain>
        <tissue evidence="5">Whole organism</tissue>
    </source>
</reference>
<feature type="compositionally biased region" description="Polar residues" evidence="1">
    <location>
        <begin position="342"/>
        <end position="352"/>
    </location>
</feature>
<feature type="compositionally biased region" description="Basic and acidic residues" evidence="1">
    <location>
        <begin position="194"/>
        <end position="203"/>
    </location>
</feature>
<keyword evidence="3" id="KW-0732">Signal</keyword>
<evidence type="ECO:0000313" key="6">
    <source>
        <dbReference type="Proteomes" id="UP000008281"/>
    </source>
</evidence>
<feature type="region of interest" description="Disordered" evidence="1">
    <location>
        <begin position="342"/>
        <end position="374"/>
    </location>
</feature>
<dbReference type="HOGENOM" id="CLU_432270_0_0_1"/>
<organism evidence="6">
    <name type="scientific">Caenorhabditis remanei</name>
    <name type="common">Caenorhabditis vulgaris</name>
    <dbReference type="NCBI Taxonomy" id="31234"/>
    <lineage>
        <taxon>Eukaryota</taxon>
        <taxon>Metazoa</taxon>
        <taxon>Ecdysozoa</taxon>
        <taxon>Nematoda</taxon>
        <taxon>Chromadorea</taxon>
        <taxon>Rhabditida</taxon>
        <taxon>Rhabditina</taxon>
        <taxon>Rhabditomorpha</taxon>
        <taxon>Rhabditoidea</taxon>
        <taxon>Rhabditidae</taxon>
        <taxon>Peloderinae</taxon>
        <taxon>Caenorhabditis</taxon>
    </lineage>
</organism>
<dbReference type="OMA" id="AYTSEIH"/>
<feature type="chain" id="PRO_5036280835" evidence="3">
    <location>
        <begin position="19"/>
        <end position="626"/>
    </location>
</feature>
<feature type="region of interest" description="Disordered" evidence="1">
    <location>
        <begin position="157"/>
        <end position="209"/>
    </location>
</feature>
<dbReference type="FunCoup" id="E3MA25">
    <property type="interactions" value="1"/>
</dbReference>
<proteinExistence type="predicted"/>
<evidence type="ECO:0000313" key="5">
    <source>
        <dbReference type="EMBL" id="KAF1745799.1"/>
    </source>
</evidence>
<feature type="compositionally biased region" description="Basic and acidic residues" evidence="1">
    <location>
        <begin position="463"/>
        <end position="478"/>
    </location>
</feature>
<feature type="region of interest" description="Disordered" evidence="1">
    <location>
        <begin position="390"/>
        <end position="422"/>
    </location>
</feature>
<dbReference type="GeneID" id="9809860"/>
<dbReference type="RefSeq" id="XP_003106942.1">
    <property type="nucleotide sequence ID" value="XM_003106894.1"/>
</dbReference>
<dbReference type="AlphaFoldDB" id="E3MA25"/>
<sequence length="626" mass="70264">MRLYIVLLLISFISTSFGQVIIAKNTKVTPRCGSQLISIEVNFDPSQLPGGKFTDWIIVGVSGRPECRLRGNGETKYIIEIAVFNDPCLTQIPARNVFQNRIRIGKNPVVILEEDQSVTVKCVYGLPTVETMTLPIINSNFNIDNFAHPEAEIRSFSNNSDQSASISQSRPNFNVDESVKESVHPAPFENSESLDARQRETKVTDFSPNSGIPQLLPTQGFNSEQFATTAIRNNQVPTGDWMSQNTRAPSIIESGNNDNNRAIIDNGFGNAAGMSDNLNNFGLTSSENTKKRSFSMIFIIAVILIVIVFLALLGLCLMCLRRKLAIRNRRLLVDRVSDRTWPATSNDEYGSTSPPPVLGKPKQSENRLESQNTSIGRSLFRPQRTFGELPTVVKSNSSNEAPGRRRPSVKLSKKKSPAPNVNLPLKSNLEEFVSKTYALGEYNNLASPAYAYTSEIHDEREVDVGSESRYERPYEKRNISKPRAPRPDERAVSSFRSITEIVHAAETATTSKESRDNGDSSDMQNILMDCVLPIRGFGYRKLTEQEIIRWKNLIQQDGRIRDLLLSSKSSAEIENIFEHEEYKNMFTSSKWHEIAICVHRALTNSLDRTNSRSELQLYVGNVQTDW</sequence>
<keyword evidence="2" id="KW-1133">Transmembrane helix</keyword>
<evidence type="ECO:0000256" key="2">
    <source>
        <dbReference type="SAM" id="Phobius"/>
    </source>
</evidence>
<dbReference type="Proteomes" id="UP000008281">
    <property type="component" value="Unassembled WGS sequence"/>
</dbReference>
<keyword evidence="2" id="KW-0812">Transmembrane</keyword>
<evidence type="ECO:0000313" key="4">
    <source>
        <dbReference type="EMBL" id="EFO96782.1"/>
    </source>
</evidence>
<dbReference type="STRING" id="31234.E3MA25"/>
<feature type="signal peptide" evidence="3">
    <location>
        <begin position="1"/>
        <end position="18"/>
    </location>
</feature>
<name>E3MA25_CAERE</name>
<dbReference type="InParanoid" id="E3MA25"/>
<evidence type="ECO:0000256" key="3">
    <source>
        <dbReference type="SAM" id="SignalP"/>
    </source>
</evidence>
<keyword evidence="6" id="KW-1185">Reference proteome</keyword>